<keyword evidence="4 7" id="KW-0175">Coiled coil</keyword>
<dbReference type="EMBL" id="PYSW02000046">
    <property type="protein sequence ID" value="KAG2374289.1"/>
    <property type="molecule type" value="Genomic_DNA"/>
</dbReference>
<feature type="region of interest" description="Disordered" evidence="8">
    <location>
        <begin position="308"/>
        <end position="425"/>
    </location>
</feature>
<evidence type="ECO:0000256" key="1">
    <source>
        <dbReference type="ARBA" id="ARBA00004138"/>
    </source>
</evidence>
<evidence type="ECO:0000256" key="3">
    <source>
        <dbReference type="ARBA" id="ARBA00022794"/>
    </source>
</evidence>
<evidence type="ECO:0008006" key="11">
    <source>
        <dbReference type="Google" id="ProtNLM"/>
    </source>
</evidence>
<dbReference type="GeneID" id="68103313"/>
<keyword evidence="5" id="KW-0969">Cilium</keyword>
<dbReference type="GO" id="GO:0060271">
    <property type="term" value="P:cilium assembly"/>
    <property type="evidence" value="ECO:0007669"/>
    <property type="project" value="TreeGrafter"/>
</dbReference>
<keyword evidence="10" id="KW-1185">Reference proteome</keyword>
<sequence length="425" mass="50051">MSFRELRNFTEIMRSLGYPRKISVENFRTPNYLLVSEILYWLVQRYDPNIDIVEGTDTVEERLTFLKSICEVVYYKARIKLNIKRLYQADGYAVKEMLKLAKLLNDATELARSVEDSEDYESATLQQLNSSKFQLNVKQIRSIATELTELGAELHDLLGKEMELKQERLDAISYPHNIETIKEHIEKKNMEAVDMISELQKSINDLKKDDESLRDKKKRKETELERAKKRLSRVSNFRPAFMDEYEQKEQDLQELYKKYVEKYRNIEYLEHELEKHRKAEAEIVEENKRRLKLLRKKLRADDLKYLRGENQATYDDEEEEEGDEDEEEEEGETETGNDEDDEDDDDSENDVEIKSSQQARPRAASGRRPEGRTTTNQHLVNTAAKKTRDVSDGYDSDEYLESDEDSYMNGNDEENMIESDEGDSF</sequence>
<feature type="coiled-coil region" evidence="7">
    <location>
        <begin position="189"/>
        <end position="301"/>
    </location>
</feature>
<name>A0AA88GFB5_NAELO</name>
<evidence type="ECO:0000256" key="8">
    <source>
        <dbReference type="SAM" id="MobiDB-lite"/>
    </source>
</evidence>
<evidence type="ECO:0000256" key="7">
    <source>
        <dbReference type="SAM" id="Coils"/>
    </source>
</evidence>
<dbReference type="GO" id="GO:0005815">
    <property type="term" value="C:microtubule organizing center"/>
    <property type="evidence" value="ECO:0007669"/>
    <property type="project" value="TreeGrafter"/>
</dbReference>
<dbReference type="PANTHER" id="PTHR21547">
    <property type="entry name" value="CLUSTERIN ASSOCIATED PROTEIN 1"/>
    <property type="match status" value="1"/>
</dbReference>
<feature type="compositionally biased region" description="Acidic residues" evidence="8">
    <location>
        <begin position="314"/>
        <end position="350"/>
    </location>
</feature>
<dbReference type="Proteomes" id="UP000816034">
    <property type="component" value="Unassembled WGS sequence"/>
</dbReference>
<dbReference type="InterPro" id="IPR019366">
    <property type="entry name" value="Clusterin-associated_protein-1"/>
</dbReference>
<evidence type="ECO:0000256" key="6">
    <source>
        <dbReference type="ARBA" id="ARBA00023273"/>
    </source>
</evidence>
<dbReference type="RefSeq" id="XP_044543463.1">
    <property type="nucleotide sequence ID" value="XM_044686450.1"/>
</dbReference>
<evidence type="ECO:0000256" key="5">
    <source>
        <dbReference type="ARBA" id="ARBA00023069"/>
    </source>
</evidence>
<evidence type="ECO:0000313" key="10">
    <source>
        <dbReference type="Proteomes" id="UP000816034"/>
    </source>
</evidence>
<comment type="similarity">
    <text evidence="2">Belongs to the CLUAP1 family.</text>
</comment>
<dbReference type="AlphaFoldDB" id="A0AA88GFB5"/>
<protein>
    <recommendedName>
        <fullName evidence="11">Clusterin-associated protein 1</fullName>
    </recommendedName>
</protein>
<comment type="subcellular location">
    <subcellularLocation>
        <location evidence="1">Cell projection</location>
        <location evidence="1">Cilium</location>
    </subcellularLocation>
</comment>
<gene>
    <name evidence="9" type="ORF">C9374_010859</name>
</gene>
<organism evidence="9 10">
    <name type="scientific">Naegleria lovaniensis</name>
    <name type="common">Amoeba</name>
    <dbReference type="NCBI Taxonomy" id="51637"/>
    <lineage>
        <taxon>Eukaryota</taxon>
        <taxon>Discoba</taxon>
        <taxon>Heterolobosea</taxon>
        <taxon>Tetramitia</taxon>
        <taxon>Eutetramitia</taxon>
        <taxon>Vahlkampfiidae</taxon>
        <taxon>Naegleria</taxon>
    </lineage>
</organism>
<reference evidence="9 10" key="1">
    <citation type="journal article" date="2018" name="BMC Genomics">
        <title>The genome of Naegleria lovaniensis, the basis for a comparative approach to unravel pathogenicity factors of the human pathogenic amoeba N. fowleri.</title>
        <authorList>
            <person name="Liechti N."/>
            <person name="Schurch N."/>
            <person name="Bruggmann R."/>
            <person name="Wittwer M."/>
        </authorList>
    </citation>
    <scope>NUCLEOTIDE SEQUENCE [LARGE SCALE GENOMIC DNA]</scope>
    <source>
        <strain evidence="9 10">ATCC 30569</strain>
    </source>
</reference>
<comment type="caution">
    <text evidence="9">The sequence shown here is derived from an EMBL/GenBank/DDBJ whole genome shotgun (WGS) entry which is preliminary data.</text>
</comment>
<proteinExistence type="inferred from homology"/>
<dbReference type="Pfam" id="PF10234">
    <property type="entry name" value="Cluap1"/>
    <property type="match status" value="1"/>
</dbReference>
<accession>A0AA88GFB5</accession>
<dbReference type="GO" id="GO:0030992">
    <property type="term" value="C:intraciliary transport particle B"/>
    <property type="evidence" value="ECO:0007669"/>
    <property type="project" value="TreeGrafter"/>
</dbReference>
<feature type="compositionally biased region" description="Acidic residues" evidence="8">
    <location>
        <begin position="392"/>
        <end position="425"/>
    </location>
</feature>
<dbReference type="PANTHER" id="PTHR21547:SF0">
    <property type="entry name" value="CLUSTERIN-ASSOCIATED PROTEIN 1"/>
    <property type="match status" value="1"/>
</dbReference>
<keyword evidence="3" id="KW-0970">Cilium biogenesis/degradation</keyword>
<evidence type="ECO:0000256" key="2">
    <source>
        <dbReference type="ARBA" id="ARBA00008340"/>
    </source>
</evidence>
<keyword evidence="6" id="KW-0966">Cell projection</keyword>
<evidence type="ECO:0000256" key="4">
    <source>
        <dbReference type="ARBA" id="ARBA00023054"/>
    </source>
</evidence>
<evidence type="ECO:0000313" key="9">
    <source>
        <dbReference type="EMBL" id="KAG2374289.1"/>
    </source>
</evidence>
<dbReference type="GO" id="GO:0005929">
    <property type="term" value="C:cilium"/>
    <property type="evidence" value="ECO:0007669"/>
    <property type="project" value="UniProtKB-SubCell"/>
</dbReference>